<dbReference type="Proteomes" id="UP000626109">
    <property type="component" value="Unassembled WGS sequence"/>
</dbReference>
<gene>
    <name evidence="3" type="ORF">PGLA2088_LOCUS18656</name>
</gene>
<organism evidence="3 4">
    <name type="scientific">Polarella glacialis</name>
    <name type="common">Dinoflagellate</name>
    <dbReference type="NCBI Taxonomy" id="89957"/>
    <lineage>
        <taxon>Eukaryota</taxon>
        <taxon>Sar</taxon>
        <taxon>Alveolata</taxon>
        <taxon>Dinophyceae</taxon>
        <taxon>Suessiales</taxon>
        <taxon>Suessiaceae</taxon>
        <taxon>Polarella</taxon>
    </lineage>
</organism>
<name>A0A813JA92_POLGL</name>
<protein>
    <recommendedName>
        <fullName evidence="2">Sushi domain-containing protein</fullName>
    </recommendedName>
</protein>
<evidence type="ECO:0000313" key="3">
    <source>
        <dbReference type="EMBL" id="CAE8673722.1"/>
    </source>
</evidence>
<evidence type="ECO:0000313" key="4">
    <source>
        <dbReference type="Proteomes" id="UP000626109"/>
    </source>
</evidence>
<dbReference type="InterPro" id="IPR036383">
    <property type="entry name" value="TSP1_rpt_sf"/>
</dbReference>
<evidence type="ECO:0000256" key="1">
    <source>
        <dbReference type="ARBA" id="ARBA00023157"/>
    </source>
</evidence>
<dbReference type="Gene3D" id="2.20.100.10">
    <property type="entry name" value="Thrombospondin type-1 (TSP1) repeat"/>
    <property type="match status" value="1"/>
</dbReference>
<dbReference type="PROSITE" id="PS50092">
    <property type="entry name" value="TSP1"/>
    <property type="match status" value="1"/>
</dbReference>
<dbReference type="PROSITE" id="PS50923">
    <property type="entry name" value="SUSHI"/>
    <property type="match status" value="1"/>
</dbReference>
<sequence length="2850" mass="296697">SVTVTKVVGTMAMSVANCTAFTGTAGVEGAVAAGIASAGGVDASSATVALSCSRRLASGLLARRLFPGANAAYEITIPAGSTTINADSVTNSIIQAGEKGVASFIAAAMAAATIDITVTVTGVLAPETKTFIVPLNLPVNQTRNQIGNQTGNQTLNPPVNQTLNNTANQILNPPVNQTLNNTVNQTCSVTKETLDFQLSQLDTGLMVSSCQGLMAGDTCPVRCTPEYSVAKVLADGTYEVCADQTQCALIRCQAFGKIEIDSHQCQSKPVPLADCPLDYKPINCSGVVPATAPSAPHGKACKFSCEPGYSPSTTEAVIAGICQDGTWTEVPCYKSCEASGGGLLPSRATSTDCGPSNLHLAVCSMECADGYSKVGGLQCKLGNWTAYPVLPSCIPSCGAIPGMGSNVSATYNGIVVTAGTNAEVCTNSSFVRVPTGLPAERLSCEQPMCTYKDPPIGILICLYEEGASITPIRKGMTATSNGVKLLPLGTVCRLQCPEAGTEPYPGDIRYTCRYFLPANPDVFYTFVSGAVPLFVPLNSSGTELMSVSSSGAISMSVSPGDGQTCRTLSCSLPATLSGASAVLRGAQGDSTVAVSSAAVDNIRRVLCNGLAYGDKCTPECSTGYVPVLNRSFRCTATGRFQGSVACVATSCPSEPLPTYNARNWGVDDDTTGRVEADCAGRSFLDKCKVTCPAGYIEAVPSPHYLCNNSAWVLQGLGPPCIEAGCSAPPKVINALPLTGCSNQPAGFLCEIHCKEGFSVEKEFRFGRCAKGKYEYAGLGCATTGVPTVSVNVVASTFRMVAPATQGRPTNRSKASQSMAAILSADPKKAAENAAGLGATVALELQAQLGSSPLEATRSVMDACMNSGLEPEAALAATVGAALVTLADSALAGGDMAEIARKRGIEPESIMRGITAALTGSTSKVDPKNASKMITSSDDAISVRVTMAETLNTQAVRRLSQDPSKLTKAAFLGNQAGNITFYKMEATAAALKFDQTDVVALRARDGAALGNQSSLFAEVAAAYAAARMLGVDLVDLDYVRLNFALREGAREITADPKPTWPLRSTQVFGVATALMALGATGLDGFSTEQAAMSGYAIALERGYSIPEALQLAASLAILVLKPEFCGGEYTAAQQFAKEAAITACYAEIGRQTAKVASLRMGDHAVEASTAAAMAVAGSGVTDFSRLGAAASGAMCVFGLGDVRSSDNNNTNNYLFALMARVEQTYMLTMGDGATVQDELTALLATALGPVPMSTALAAIQAAAFYRTSRFSLTALAIRIAETMAPGTTPAETYYATYWAIGCRSKAETDDPTRIPPLAQIHNILRSGALTARYLVAGIISSSDVTSAGSAVEDSSGSTLDIVKAIKASTSSSGAAAQCAATFVSLTLLNRVLENTAPIYLLYRWSGPASFLAATSLALESYDGAFILNLMTNTTRETGDWLSVGNVLAGMNFPGGQKGLTYTPASVSVGIIISLASGATSPWEALASVLFALSSGDVDYDLSFLGPYAACLGTEVWDLAAAGVAVRLSKASAAGSTPVLSAAGVLAKAALAMGEAKPGPFFKTAAAQVAVALASLRKEKDSAFYAGWDNLLFPAGGVAAQWAEKQLQGKGETKLWQLAQKANSHLVVGAKGIIQTSVDMQRKAGAAAVYYSALYVGGLDAASSAVAVASSTWAMEVPALAVFAAGWSAATSMPKPTKWPSGAMERAITAADAALSFLELTISDSLKADCTEDTSPSVSSTWGWTQCPASKWIGWGNCAWGMPSLGPNSTDLIETGSCEVRCNALSTINKPRRCVTAAYSPSDILCEGEQMTQSSCTAGVPRGMKALCVCSGTIVGMRMAAARAAGAARIMDEMLAVEAMATTVLSLVAPFDVLQGLASEKSPAEIASKISSISQGLSETGAGLTSGQAMWSAYFAALRQKMTSEECILAAVLAGQQFGLGKSVAMTQIADIMALDTSSAEEVRTRVTAASMAQLSGKDAVLPILQAVASTKRLADLAGTSKERSAQLRGFEGPISYMPGLSSVALSIVASMVTEESQNGQAIGEAAGAALAVFLASDTSLLSPSVQEGTQAEFALQEAQDGAKLSRWLSSGQSSRAAIAVALVATACLEAGSGSQTAATAAYYAGRKVSDSPQEVAGTLMHFLALKLGDLSQAGALTQAAVAGVALPRDSEGQPSIILQTSTQLQSSALFSSAQFTWTPLPASWSAKEVVDTASNAGASGGPQISAAFMNANQDQVNTALAVPFEVQPSQIVIRSITDLDGVRRLKSSSLLAVEAEDGQRRLQSLSGISMDFVITIRPGDDAAAIEAKLIGFGDPSTGLYQQFVDALTKAFQASGILVPEGMSSASISMDPPKLVSNFVMPASVWILTSWSTCPTTCGEGKQYRNITCSTDSDLQCDATPGPRPATVQECEDYTTCPFSWRCAIGGKSNKYGMGDCDTQLFASIGIVAAPGVLFLCCLTAYCAYKCRPPRGGAVVLKDEVGQKLKVNFEIYHDTGVVLQDVVHGPTGKIHVVWDLDVEDASLHTYQKTRGLAIAMDGKKGNAQLTRDSVNHNFVLPEDMPDDEEDLEAAAALALEDARPEFIDAYTTVTRLEYWSETHSQWITAKVIGTGYSNGDGQLVYNLLVGASSQPRMCISMDVLREPLKAAEPISVYSSRAQKWFHAFVEGPQHIAATTVGYTIRILDIKDGAEIMVNVPSARLRRRFPKDSLVEVFQGQLKGWVLGTVAADAEEVAPPVGSQHHGKLLALSPREDNATIAEPSTAGLRVLQADSILSLMTDASSKASFQAGSTAGAPEDRSRLTWLEVNVILQQPDDVGAGAPIKVSSQYLRFRDEYLKQWQGADEAMLSVKVSL</sequence>
<reference evidence="3" key="1">
    <citation type="submission" date="2021-02" db="EMBL/GenBank/DDBJ databases">
        <authorList>
            <person name="Dougan E. K."/>
            <person name="Rhodes N."/>
            <person name="Thang M."/>
            <person name="Chan C."/>
        </authorList>
    </citation>
    <scope>NUCLEOTIDE SEQUENCE</scope>
</reference>
<accession>A0A813JA92</accession>
<dbReference type="Pfam" id="PF19030">
    <property type="entry name" value="TSP1_ADAMTS"/>
    <property type="match status" value="1"/>
</dbReference>
<dbReference type="InterPro" id="IPR000436">
    <property type="entry name" value="Sushi_SCR_CCP_dom"/>
</dbReference>
<dbReference type="SUPFAM" id="SSF82895">
    <property type="entry name" value="TSP-1 type 1 repeat"/>
    <property type="match status" value="1"/>
</dbReference>
<keyword evidence="1" id="KW-1015">Disulfide bond</keyword>
<evidence type="ECO:0000259" key="2">
    <source>
        <dbReference type="PROSITE" id="PS50923"/>
    </source>
</evidence>
<dbReference type="InterPro" id="IPR000884">
    <property type="entry name" value="TSP1_rpt"/>
</dbReference>
<dbReference type="EMBL" id="CAJNNW010024685">
    <property type="protein sequence ID" value="CAE8673722.1"/>
    <property type="molecule type" value="Genomic_DNA"/>
</dbReference>
<feature type="domain" description="Sushi" evidence="2">
    <location>
        <begin position="273"/>
        <end position="338"/>
    </location>
</feature>
<feature type="non-terminal residue" evidence="3">
    <location>
        <position position="1"/>
    </location>
</feature>
<comment type="caution">
    <text evidence="3">The sequence shown here is derived from an EMBL/GenBank/DDBJ whole genome shotgun (WGS) entry which is preliminary data.</text>
</comment>
<proteinExistence type="predicted"/>